<dbReference type="InterPro" id="IPR002756">
    <property type="entry name" value="MfnF"/>
</dbReference>
<comment type="caution">
    <text evidence="2">The sequence shown here is derived from an EMBL/GenBank/DDBJ whole genome shotgun (WGS) entry which is preliminary data.</text>
</comment>
<evidence type="ECO:0000259" key="1">
    <source>
        <dbReference type="Pfam" id="PF01968"/>
    </source>
</evidence>
<dbReference type="Proteomes" id="UP000284763">
    <property type="component" value="Unassembled WGS sequence"/>
</dbReference>
<sequence>EEGLRFISNIVNKAFNCPVHYINQSGEFAELINTDIDIYSFAAANWAASSRLIAKDIGDCIFVDMGSTTTDIIPIINGRHSAQTSDLKRLCKNQLVYTGILRTNVATLLSNVNLGDCECRIASELFATTADVYRSLENIGNEDYICDTADGAGKEKRDCFRRLARIVCADLTEISHDNIISIAEQVKETQKDIISTAITNTVNEFGLTKIICAGIGEFLLKEICIDQNLDFELSSDLWGSKLSDMLPAYAAARILEMEYDTSTQTRR</sequence>
<dbReference type="GO" id="GO:0016787">
    <property type="term" value="F:hydrolase activity"/>
    <property type="evidence" value="ECO:0007669"/>
    <property type="project" value="InterPro"/>
</dbReference>
<reference evidence="2 3" key="1">
    <citation type="submission" date="2018-08" db="EMBL/GenBank/DDBJ databases">
        <title>The metabolism and importance of syntrophic acetate oxidation coupled to methane or sulfide production in haloalkaline environments.</title>
        <authorList>
            <person name="Timmers P.H.A."/>
            <person name="Vavourakis C.D."/>
            <person name="Sorokin D.Y."/>
            <person name="Sinninghe Damste J.S."/>
            <person name="Muyzer G."/>
            <person name="Stams A.J.M."/>
            <person name="Plugge C.M."/>
        </authorList>
    </citation>
    <scope>NUCLEOTIDE SEQUENCE [LARGE SCALE GENOMIC DNA]</scope>
    <source>
        <strain evidence="2">MSAO_Arc3</strain>
    </source>
</reference>
<dbReference type="Pfam" id="PF01968">
    <property type="entry name" value="Hydantoinase_A"/>
    <property type="match status" value="1"/>
</dbReference>
<dbReference type="NCBIfam" id="TIGR03123">
    <property type="entry name" value="one_C_unchar_1"/>
    <property type="match status" value="1"/>
</dbReference>
<dbReference type="EMBL" id="QZAB01000045">
    <property type="protein sequence ID" value="RQD92299.1"/>
    <property type="molecule type" value="Genomic_DNA"/>
</dbReference>
<accession>A0A3R7VV90</accession>
<dbReference type="AlphaFoldDB" id="A0A3R7VV90"/>
<organism evidence="2 3">
    <name type="scientific">Methanosalsum natronophilum</name>
    <dbReference type="NCBI Taxonomy" id="768733"/>
    <lineage>
        <taxon>Archaea</taxon>
        <taxon>Methanobacteriati</taxon>
        <taxon>Methanobacteriota</taxon>
        <taxon>Stenosarchaea group</taxon>
        <taxon>Methanomicrobia</taxon>
        <taxon>Methanosarcinales</taxon>
        <taxon>Methanosarcinaceae</taxon>
        <taxon>Methanosalsum</taxon>
    </lineage>
</organism>
<dbReference type="InterPro" id="IPR002821">
    <property type="entry name" value="Hydantoinase_A"/>
</dbReference>
<name>A0A3R7VV90_9EURY</name>
<feature type="non-terminal residue" evidence="2">
    <location>
        <position position="1"/>
    </location>
</feature>
<proteinExistence type="predicted"/>
<feature type="domain" description="Hydantoinase A/oxoprolinase" evidence="1">
    <location>
        <begin position="7"/>
        <end position="230"/>
    </location>
</feature>
<evidence type="ECO:0000313" key="2">
    <source>
        <dbReference type="EMBL" id="RQD92299.1"/>
    </source>
</evidence>
<evidence type="ECO:0000313" key="3">
    <source>
        <dbReference type="Proteomes" id="UP000284763"/>
    </source>
</evidence>
<dbReference type="Gene3D" id="3.30.420.190">
    <property type="entry name" value="conserved archaeal protein q6m145"/>
    <property type="match status" value="1"/>
</dbReference>
<gene>
    <name evidence="2" type="ORF">D5R95_00535</name>
</gene>
<protein>
    <submittedName>
        <fullName evidence="2">H4MPT-linked C1 transfer pathway protein</fullName>
    </submittedName>
</protein>